<comment type="similarity">
    <text evidence="5">Belongs to the SAT4 family.</text>
</comment>
<dbReference type="AlphaFoldDB" id="A0AAD9S5N3"/>
<gene>
    <name evidence="9" type="ORF">N8I77_012193</name>
</gene>
<protein>
    <recommendedName>
        <fullName evidence="8">Rhodopsin domain-containing protein</fullName>
    </recommendedName>
</protein>
<dbReference type="Proteomes" id="UP001265746">
    <property type="component" value="Unassembled WGS sequence"/>
</dbReference>
<evidence type="ECO:0000256" key="6">
    <source>
        <dbReference type="SAM" id="MobiDB-lite"/>
    </source>
</evidence>
<dbReference type="InterPro" id="IPR052337">
    <property type="entry name" value="SAT4-like"/>
</dbReference>
<organism evidence="9 10">
    <name type="scientific">Phomopsis amygdali</name>
    <name type="common">Fusicoccum amygdali</name>
    <dbReference type="NCBI Taxonomy" id="1214568"/>
    <lineage>
        <taxon>Eukaryota</taxon>
        <taxon>Fungi</taxon>
        <taxon>Dikarya</taxon>
        <taxon>Ascomycota</taxon>
        <taxon>Pezizomycotina</taxon>
        <taxon>Sordariomycetes</taxon>
        <taxon>Sordariomycetidae</taxon>
        <taxon>Diaporthales</taxon>
        <taxon>Diaporthaceae</taxon>
        <taxon>Diaporthe</taxon>
    </lineage>
</organism>
<keyword evidence="4 7" id="KW-0472">Membrane</keyword>
<dbReference type="GO" id="GO:0016020">
    <property type="term" value="C:membrane"/>
    <property type="evidence" value="ECO:0007669"/>
    <property type="project" value="UniProtKB-SubCell"/>
</dbReference>
<evidence type="ECO:0000256" key="2">
    <source>
        <dbReference type="ARBA" id="ARBA00022692"/>
    </source>
</evidence>
<dbReference type="EMBL" id="JAUJFL010000008">
    <property type="protein sequence ID" value="KAK2598806.1"/>
    <property type="molecule type" value="Genomic_DNA"/>
</dbReference>
<feature type="transmembrane region" description="Helical" evidence="7">
    <location>
        <begin position="272"/>
        <end position="292"/>
    </location>
</feature>
<feature type="transmembrane region" description="Helical" evidence="7">
    <location>
        <begin position="119"/>
        <end position="137"/>
    </location>
</feature>
<evidence type="ECO:0000256" key="3">
    <source>
        <dbReference type="ARBA" id="ARBA00022989"/>
    </source>
</evidence>
<evidence type="ECO:0000256" key="1">
    <source>
        <dbReference type="ARBA" id="ARBA00004141"/>
    </source>
</evidence>
<keyword evidence="3 7" id="KW-1133">Transmembrane helix</keyword>
<feature type="compositionally biased region" description="Basic and acidic residues" evidence="6">
    <location>
        <begin position="377"/>
        <end position="397"/>
    </location>
</feature>
<proteinExistence type="inferred from homology"/>
<evidence type="ECO:0000313" key="10">
    <source>
        <dbReference type="Proteomes" id="UP001265746"/>
    </source>
</evidence>
<keyword evidence="2 7" id="KW-0812">Transmembrane</keyword>
<feature type="region of interest" description="Disordered" evidence="6">
    <location>
        <begin position="344"/>
        <end position="429"/>
    </location>
</feature>
<feature type="transmembrane region" description="Helical" evidence="7">
    <location>
        <begin position="238"/>
        <end position="260"/>
    </location>
</feature>
<feature type="domain" description="Rhodopsin" evidence="8">
    <location>
        <begin position="95"/>
        <end position="334"/>
    </location>
</feature>
<evidence type="ECO:0000256" key="7">
    <source>
        <dbReference type="SAM" id="Phobius"/>
    </source>
</evidence>
<feature type="transmembrane region" description="Helical" evidence="7">
    <location>
        <begin position="191"/>
        <end position="218"/>
    </location>
</feature>
<sequence>MTIESILASNRKPDQFKTSPYSLTGRIKPHLPFESSPGTIHCLPTVLYIILKRWVNPTPRHTAQAAAMVDPAGDGVLLLHVTIAMLTLSWVTLGARLAVRKWLKPEAMGADDYLMFTGLILYSVTCSLVIVCCFYGAGQLSKELTPPDIMQGTKLFFIAEFFYSSCTVPIKSSICVTLLRIADARRRFVWTIWFVIGVTAVASVVFILVIANICHPITALWGETTGVCNPILNSSVSFFFSAVSIVTDLTLAVLPAILLMPLQMRWRVKISVVLMLGLAAFASCATIIRLRYLTLYNDQAEFMFSTGQIGLWSVVEEGIGICAGSMPTLRPLLSLSIFGGSTNASDDPSQGTLPLSSSNHLKQGEQRDVVKMQTMRSPRENKGRGSTDDDSLKHILKETQVTVTAETYHAGDDQWSRNQVTGWDSRVSR</sequence>
<evidence type="ECO:0000313" key="9">
    <source>
        <dbReference type="EMBL" id="KAK2598806.1"/>
    </source>
</evidence>
<dbReference type="InterPro" id="IPR049326">
    <property type="entry name" value="Rhodopsin_dom_fungi"/>
</dbReference>
<feature type="compositionally biased region" description="Polar residues" evidence="6">
    <location>
        <begin position="344"/>
        <end position="361"/>
    </location>
</feature>
<evidence type="ECO:0000256" key="4">
    <source>
        <dbReference type="ARBA" id="ARBA00023136"/>
    </source>
</evidence>
<evidence type="ECO:0000259" key="8">
    <source>
        <dbReference type="Pfam" id="PF20684"/>
    </source>
</evidence>
<comment type="caution">
    <text evidence="9">The sequence shown here is derived from an EMBL/GenBank/DDBJ whole genome shotgun (WGS) entry which is preliminary data.</text>
</comment>
<dbReference type="PANTHER" id="PTHR33048">
    <property type="entry name" value="PTH11-LIKE INTEGRAL MEMBRANE PROTEIN (AFU_ORTHOLOGUE AFUA_5G11245)"/>
    <property type="match status" value="1"/>
</dbReference>
<reference evidence="9" key="1">
    <citation type="submission" date="2023-06" db="EMBL/GenBank/DDBJ databases">
        <authorList>
            <person name="Noh H."/>
        </authorList>
    </citation>
    <scope>NUCLEOTIDE SEQUENCE</scope>
    <source>
        <strain evidence="9">DUCC20226</strain>
    </source>
</reference>
<dbReference type="PANTHER" id="PTHR33048:SF21">
    <property type="entry name" value="INTEGRAL MEMBRANE PROTEIN"/>
    <property type="match status" value="1"/>
</dbReference>
<dbReference type="Pfam" id="PF20684">
    <property type="entry name" value="Fung_rhodopsin"/>
    <property type="match status" value="1"/>
</dbReference>
<name>A0AAD9S5N3_PHOAM</name>
<evidence type="ECO:0000256" key="5">
    <source>
        <dbReference type="ARBA" id="ARBA00038359"/>
    </source>
</evidence>
<keyword evidence="10" id="KW-1185">Reference proteome</keyword>
<accession>A0AAD9S5N3</accession>
<feature type="transmembrane region" description="Helical" evidence="7">
    <location>
        <begin position="77"/>
        <end position="99"/>
    </location>
</feature>
<comment type="subcellular location">
    <subcellularLocation>
        <location evidence="1">Membrane</location>
        <topology evidence="1">Multi-pass membrane protein</topology>
    </subcellularLocation>
</comment>